<dbReference type="PATRIC" id="fig|1227497.3.peg.4418"/>
<dbReference type="GO" id="GO:0005886">
    <property type="term" value="C:plasma membrane"/>
    <property type="evidence" value="ECO:0007669"/>
    <property type="project" value="TreeGrafter"/>
</dbReference>
<feature type="transmembrane region" description="Helical" evidence="1">
    <location>
        <begin position="208"/>
        <end position="230"/>
    </location>
</feature>
<dbReference type="Proteomes" id="UP000011688">
    <property type="component" value="Unassembled WGS sequence"/>
</dbReference>
<keyword evidence="3" id="KW-1185">Reference proteome</keyword>
<keyword evidence="1" id="KW-0812">Transmembrane</keyword>
<dbReference type="PANTHER" id="PTHR41983:SF2">
    <property type="entry name" value="SHORT-CHAIN FATTY ACID TRANSPORTER-RELATED"/>
    <property type="match status" value="1"/>
</dbReference>
<feature type="transmembrane region" description="Helical" evidence="1">
    <location>
        <begin position="42"/>
        <end position="60"/>
    </location>
</feature>
<feature type="transmembrane region" description="Helical" evidence="1">
    <location>
        <begin position="308"/>
        <end position="326"/>
    </location>
</feature>
<evidence type="ECO:0000313" key="3">
    <source>
        <dbReference type="Proteomes" id="UP000011688"/>
    </source>
</evidence>
<name>L9WVL8_9EURY</name>
<dbReference type="PANTHER" id="PTHR41983">
    <property type="entry name" value="SHORT-CHAIN FATTY ACID TRANSPORTER-RELATED"/>
    <property type="match status" value="1"/>
</dbReference>
<feature type="transmembrane region" description="Helical" evidence="1">
    <location>
        <begin position="459"/>
        <end position="481"/>
    </location>
</feature>
<feature type="transmembrane region" description="Helical" evidence="1">
    <location>
        <begin position="433"/>
        <end position="453"/>
    </location>
</feature>
<feature type="transmembrane region" description="Helical" evidence="1">
    <location>
        <begin position="347"/>
        <end position="371"/>
    </location>
</feature>
<dbReference type="EMBL" id="AOIB01000043">
    <property type="protein sequence ID" value="ELY53519.1"/>
    <property type="molecule type" value="Genomic_DNA"/>
</dbReference>
<proteinExistence type="predicted"/>
<gene>
    <name evidence="2" type="ORF">C491_21561</name>
</gene>
<dbReference type="eggNOG" id="arCOG04315">
    <property type="taxonomic scope" value="Archaea"/>
</dbReference>
<accession>L9WVL8</accession>
<keyword evidence="1" id="KW-0472">Membrane</keyword>
<feature type="transmembrane region" description="Helical" evidence="1">
    <location>
        <begin position="377"/>
        <end position="394"/>
    </location>
</feature>
<organism evidence="2 3">
    <name type="scientific">Natronococcus amylolyticus DSM 10524</name>
    <dbReference type="NCBI Taxonomy" id="1227497"/>
    <lineage>
        <taxon>Archaea</taxon>
        <taxon>Methanobacteriati</taxon>
        <taxon>Methanobacteriota</taxon>
        <taxon>Stenosarchaea group</taxon>
        <taxon>Halobacteria</taxon>
        <taxon>Halobacteriales</taxon>
        <taxon>Natrialbaceae</taxon>
        <taxon>Natronococcus</taxon>
    </lineage>
</organism>
<evidence type="ECO:0000313" key="2">
    <source>
        <dbReference type="EMBL" id="ELY53519.1"/>
    </source>
</evidence>
<comment type="caution">
    <text evidence="2">The sequence shown here is derived from an EMBL/GenBank/DDBJ whole genome shotgun (WGS) entry which is preliminary data.</text>
</comment>
<dbReference type="AlphaFoldDB" id="L9WVL8"/>
<evidence type="ECO:0000256" key="1">
    <source>
        <dbReference type="SAM" id="Phobius"/>
    </source>
</evidence>
<protein>
    <submittedName>
        <fullName evidence="2">Short chain fatty acid transporter</fullName>
    </submittedName>
</protein>
<keyword evidence="1" id="KW-1133">Transmembrane helix</keyword>
<feature type="transmembrane region" description="Helical" evidence="1">
    <location>
        <begin position="80"/>
        <end position="97"/>
    </location>
</feature>
<sequence length="482" mass="51769">MDSEGGRPDRTMSTVGFGVVGRFFTQLGEVSSRLIKRFLPDAFIFALLLTLLTMVIAVVVTDEGPASVATHWGEGFWEVITFSTQASLALLTGWALADSPPIKRGLRRIASIPNSQTQAIFVVALCGQLLGLFHWGVVLIAGAILAREVGIAMAEQGTDVHYPLLVATAYAGLLPWHQGLSGAALLLVATDGHFAEETMGVIPVSETIFHPINLVMIAAIVAVVVVLMPLMAPDRENVTTVPEEKLRAARGEGARSGDVGERPHRLRDSRLKAAVLDSTLVCVGVGAAIWAYLLYLFSTQPFMDVLDINVLITAMFGLGFLAHMSLRSYIDVFHEAIRGASQIIIQFQFYGGIMGIMVFSGLVELIANTAAQYATDTTWYALVFVSGGIVNFFVPSGGGQWVVMGEIYASATQSIEGTEMNHMMIAFAMGDQWTNMIQPFWAIPVLGIAGLTIRDMMGYVAVLFVFSGIVMGTGALMIGVLG</sequence>
<dbReference type="STRING" id="1227497.C491_21561"/>
<dbReference type="InterPro" id="IPR006160">
    <property type="entry name" value="SCFA_transpt_AtoE"/>
</dbReference>
<feature type="transmembrane region" description="Helical" evidence="1">
    <location>
        <begin position="118"/>
        <end position="145"/>
    </location>
</feature>
<feature type="transmembrane region" description="Helical" evidence="1">
    <location>
        <begin position="274"/>
        <end position="296"/>
    </location>
</feature>
<dbReference type="Pfam" id="PF02667">
    <property type="entry name" value="SCFA_trans"/>
    <property type="match status" value="1"/>
</dbReference>
<reference evidence="2 3" key="1">
    <citation type="journal article" date="2014" name="PLoS Genet.">
        <title>Phylogenetically driven sequencing of extremely halophilic archaea reveals strategies for static and dynamic osmo-response.</title>
        <authorList>
            <person name="Becker E.A."/>
            <person name="Seitzer P.M."/>
            <person name="Tritt A."/>
            <person name="Larsen D."/>
            <person name="Krusor M."/>
            <person name="Yao A.I."/>
            <person name="Wu D."/>
            <person name="Madern D."/>
            <person name="Eisen J.A."/>
            <person name="Darling A.E."/>
            <person name="Facciotti M.T."/>
        </authorList>
    </citation>
    <scope>NUCLEOTIDE SEQUENCE [LARGE SCALE GENOMIC DNA]</scope>
    <source>
        <strain evidence="2 3">DSM 10524</strain>
    </source>
</reference>